<keyword evidence="2" id="KW-1185">Reference proteome</keyword>
<dbReference type="KEGG" id="nha:Nham_4267"/>
<dbReference type="AlphaFoldDB" id="Q1QFX4"/>
<accession>Q1QFX4</accession>
<dbReference type="RefSeq" id="WP_011504866.1">
    <property type="nucleotide sequence ID" value="NC_007959.1"/>
</dbReference>
<dbReference type="Gene3D" id="3.40.50.300">
    <property type="entry name" value="P-loop containing nucleotide triphosphate hydrolases"/>
    <property type="match status" value="1"/>
</dbReference>
<keyword evidence="1" id="KW-0614">Plasmid</keyword>
<dbReference type="InterPro" id="IPR027417">
    <property type="entry name" value="P-loop_NTPase"/>
</dbReference>
<dbReference type="HOGENOM" id="CLU_1843009_0_0_5"/>
<evidence type="ECO:0000313" key="2">
    <source>
        <dbReference type="Proteomes" id="UP000001953"/>
    </source>
</evidence>
<dbReference type="OrthoDB" id="9768556at2"/>
<protein>
    <submittedName>
        <fullName evidence="1">Uncharacterized protein</fullName>
    </submittedName>
</protein>
<geneLocation type="plasmid" evidence="2">
    <name>pNITHX1</name>
</geneLocation>
<dbReference type="Proteomes" id="UP000001953">
    <property type="component" value="Plasmid 1"/>
</dbReference>
<evidence type="ECO:0000313" key="1">
    <source>
        <dbReference type="EMBL" id="ABE64873.1"/>
    </source>
</evidence>
<organism evidence="1 2">
    <name type="scientific">Nitrobacter hamburgensis (strain DSM 10229 / NCIMB 13809 / X14)</name>
    <dbReference type="NCBI Taxonomy" id="323097"/>
    <lineage>
        <taxon>Bacteria</taxon>
        <taxon>Pseudomonadati</taxon>
        <taxon>Pseudomonadota</taxon>
        <taxon>Alphaproteobacteria</taxon>
        <taxon>Hyphomicrobiales</taxon>
        <taxon>Nitrobacteraceae</taxon>
        <taxon>Nitrobacter</taxon>
    </lineage>
</organism>
<name>Q1QFX4_NITHX</name>
<proteinExistence type="predicted"/>
<gene>
    <name evidence="1" type="ordered locus">Nham_4267</name>
</gene>
<reference evidence="2" key="1">
    <citation type="submission" date="2006-03" db="EMBL/GenBank/DDBJ databases">
        <title>Complete sequence of plasmid 1 of Nitrobacter hamburgensis X14.</title>
        <authorList>
            <consortium name="US DOE Joint Genome Institute"/>
            <person name="Copeland A."/>
            <person name="Lucas S."/>
            <person name="Lapidus A."/>
            <person name="Barry K."/>
            <person name="Detter J.C."/>
            <person name="Glavina del Rio T."/>
            <person name="Hammon N."/>
            <person name="Israni S."/>
            <person name="Dalin E."/>
            <person name="Tice H."/>
            <person name="Pitluck S."/>
            <person name="Chain P."/>
            <person name="Malfatti S."/>
            <person name="Shin M."/>
            <person name="Vergez L."/>
            <person name="Schmutz J."/>
            <person name="Larimer F."/>
            <person name="Land M."/>
            <person name="Hauser L."/>
            <person name="Kyrpides N."/>
            <person name="Ivanova N."/>
            <person name="Ward B."/>
            <person name="Arp D."/>
            <person name="Klotz M."/>
            <person name="Stein L."/>
            <person name="O'Mullan G."/>
            <person name="Starkenburg S."/>
            <person name="Sayavedra L."/>
            <person name="Poret-Peterson A.T."/>
            <person name="Gentry M.E."/>
            <person name="Bruce D."/>
            <person name="Richardson P."/>
        </authorList>
    </citation>
    <scope>NUCLEOTIDE SEQUENCE [LARGE SCALE GENOMIC DNA]</scope>
    <source>
        <strain evidence="2">DSM 10229 / NCIMB 13809 / X14</strain>
        <plasmid evidence="2">Plasmid pNITHX1</plasmid>
    </source>
</reference>
<sequence length="139" mass="16384">MILIDRAQQERGKLISIVSETMPHMPHLKRGAIRDFLSIMEEHGCYKDARWNRSDFIYGFETGSKIEFFSADSPDKVRGPRRDILFINECNNVSFETYTQLAIRTNEDNYADLCPDEVMKVRIQLWCRDIWQELEDMGD</sequence>
<dbReference type="EMBL" id="CP000320">
    <property type="protein sequence ID" value="ABE64873.1"/>
    <property type="molecule type" value="Genomic_DNA"/>
</dbReference>